<gene>
    <name evidence="1" type="ORF">AMECASPLE_039416</name>
</gene>
<proteinExistence type="predicted"/>
<evidence type="ECO:0000313" key="2">
    <source>
        <dbReference type="Proteomes" id="UP001469553"/>
    </source>
</evidence>
<dbReference type="Proteomes" id="UP001469553">
    <property type="component" value="Unassembled WGS sequence"/>
</dbReference>
<sequence>GDAACTSSPECLPLVCDPPWFSAPCLLVLWKDTGSDPVLVTFLACSSVPLRLAVSQAPDLPTPANEPAHSPTEIHLPRLLLLPPLASSNSSISDPRRFQTLILTSCSTSNKQT</sequence>
<name>A0ABV0Y8T9_9TELE</name>
<keyword evidence="2" id="KW-1185">Reference proteome</keyword>
<feature type="non-terminal residue" evidence="1">
    <location>
        <position position="1"/>
    </location>
</feature>
<evidence type="ECO:0000313" key="1">
    <source>
        <dbReference type="EMBL" id="MEQ2290057.1"/>
    </source>
</evidence>
<accession>A0ABV0Y8T9</accession>
<comment type="caution">
    <text evidence="1">The sequence shown here is derived from an EMBL/GenBank/DDBJ whole genome shotgun (WGS) entry which is preliminary data.</text>
</comment>
<organism evidence="1 2">
    <name type="scientific">Ameca splendens</name>
    <dbReference type="NCBI Taxonomy" id="208324"/>
    <lineage>
        <taxon>Eukaryota</taxon>
        <taxon>Metazoa</taxon>
        <taxon>Chordata</taxon>
        <taxon>Craniata</taxon>
        <taxon>Vertebrata</taxon>
        <taxon>Euteleostomi</taxon>
        <taxon>Actinopterygii</taxon>
        <taxon>Neopterygii</taxon>
        <taxon>Teleostei</taxon>
        <taxon>Neoteleostei</taxon>
        <taxon>Acanthomorphata</taxon>
        <taxon>Ovalentaria</taxon>
        <taxon>Atherinomorphae</taxon>
        <taxon>Cyprinodontiformes</taxon>
        <taxon>Goodeidae</taxon>
        <taxon>Ameca</taxon>
    </lineage>
</organism>
<dbReference type="EMBL" id="JAHRIP010027060">
    <property type="protein sequence ID" value="MEQ2290057.1"/>
    <property type="molecule type" value="Genomic_DNA"/>
</dbReference>
<protein>
    <submittedName>
        <fullName evidence="1">Uncharacterized protein</fullName>
    </submittedName>
</protein>
<reference evidence="1 2" key="1">
    <citation type="submission" date="2021-06" db="EMBL/GenBank/DDBJ databases">
        <authorList>
            <person name="Palmer J.M."/>
        </authorList>
    </citation>
    <scope>NUCLEOTIDE SEQUENCE [LARGE SCALE GENOMIC DNA]</scope>
    <source>
        <strain evidence="1 2">AS_MEX2019</strain>
        <tissue evidence="1">Muscle</tissue>
    </source>
</reference>